<feature type="domain" description="HARP" evidence="4">
    <location>
        <begin position="125"/>
        <end position="199"/>
    </location>
</feature>
<reference evidence="5" key="2">
    <citation type="submission" date="2020-11" db="EMBL/GenBank/DDBJ databases">
        <authorList>
            <person name="McCartney M.A."/>
            <person name="Auch B."/>
            <person name="Kono T."/>
            <person name="Mallez S."/>
            <person name="Becker A."/>
            <person name="Gohl D.M."/>
            <person name="Silverstein K.A.T."/>
            <person name="Koren S."/>
            <person name="Bechman K.B."/>
            <person name="Herman A."/>
            <person name="Abrahante J.E."/>
            <person name="Garbe J."/>
        </authorList>
    </citation>
    <scope>NUCLEOTIDE SEQUENCE</scope>
    <source>
        <strain evidence="5">Duluth1</strain>
        <tissue evidence="5">Whole animal</tissue>
    </source>
</reference>
<dbReference type="SUPFAM" id="SSF52540">
    <property type="entry name" value="P-loop containing nucleoside triphosphate hydrolases"/>
    <property type="match status" value="1"/>
</dbReference>
<evidence type="ECO:0000256" key="3">
    <source>
        <dbReference type="ARBA" id="ARBA00023242"/>
    </source>
</evidence>
<dbReference type="InterPro" id="IPR010003">
    <property type="entry name" value="HARP_dom"/>
</dbReference>
<name>A0A9D4HME3_DREPO</name>
<dbReference type="AlphaFoldDB" id="A0A9D4HME3"/>
<evidence type="ECO:0000256" key="2">
    <source>
        <dbReference type="ARBA" id="ARBA00022801"/>
    </source>
</evidence>
<dbReference type="PROSITE" id="PS51467">
    <property type="entry name" value="HARP"/>
    <property type="match status" value="1"/>
</dbReference>
<evidence type="ECO:0000259" key="4">
    <source>
        <dbReference type="PROSITE" id="PS51467"/>
    </source>
</evidence>
<proteinExistence type="predicted"/>
<keyword evidence="3" id="KW-0539">Nucleus</keyword>
<dbReference type="Pfam" id="PF00176">
    <property type="entry name" value="SNF2-rel_dom"/>
    <property type="match status" value="1"/>
</dbReference>
<organism evidence="5 6">
    <name type="scientific">Dreissena polymorpha</name>
    <name type="common">Zebra mussel</name>
    <name type="synonym">Mytilus polymorpha</name>
    <dbReference type="NCBI Taxonomy" id="45954"/>
    <lineage>
        <taxon>Eukaryota</taxon>
        <taxon>Metazoa</taxon>
        <taxon>Spiralia</taxon>
        <taxon>Lophotrochozoa</taxon>
        <taxon>Mollusca</taxon>
        <taxon>Bivalvia</taxon>
        <taxon>Autobranchia</taxon>
        <taxon>Heteroconchia</taxon>
        <taxon>Euheterodonta</taxon>
        <taxon>Imparidentia</taxon>
        <taxon>Neoheterodontei</taxon>
        <taxon>Myida</taxon>
        <taxon>Dreissenoidea</taxon>
        <taxon>Dreissenidae</taxon>
        <taxon>Dreissena</taxon>
    </lineage>
</organism>
<dbReference type="PANTHER" id="PTHR45766:SF6">
    <property type="entry name" value="SWI_SNF-RELATED MATRIX-ASSOCIATED ACTIN-DEPENDENT REGULATOR OF CHROMATIN SUBFAMILY A-LIKE PROTEIN 1"/>
    <property type="match status" value="1"/>
</dbReference>
<evidence type="ECO:0000256" key="1">
    <source>
        <dbReference type="ARBA" id="ARBA00004123"/>
    </source>
</evidence>
<dbReference type="GO" id="GO:0005524">
    <property type="term" value="F:ATP binding"/>
    <property type="evidence" value="ECO:0007669"/>
    <property type="project" value="InterPro"/>
</dbReference>
<accession>A0A9D4HME3</accession>
<keyword evidence="6" id="KW-1185">Reference proteome</keyword>
<sequence>MGQCIINTRDKGGQVTHPQNSFTSYNKIPSAGSNLLETNQASAGSHLVTNQASAGSQLLVTNQASAGSNLIVTNQETKTSTNVTSFQKGVNVFSAWERSDSQLRTTENVLPAATCSSDQTLKRPSFFGAPSKGECILVSRDRFTVKIGYCAPLIELFKTMNTKLYDAPAKQWTISLSEYNKFMTSCMSLKPAVTVEPLPKALLTAFAVQIKGGNPSRDIPIADLSSVEQSLVSSLMSFQRKGVDFGVSKNGRVLIADDMGLGKTIQAICLARYYKDEWPLLVVVPSSVRFDWSQQFQRWVPSLDPQSVNVVMTLSVLHLTAIPVLGSLSGPPVSECGGDIVCITPYSNFQHWVPSLDPQSVNAVVTLSVLHLTAIPVLGSLSGPPVSECGGDIVCITSYSNSSAGFPLWTPSQ</sequence>
<comment type="subcellular location">
    <subcellularLocation>
        <location evidence="1">Nucleus</location>
    </subcellularLocation>
</comment>
<evidence type="ECO:0000313" key="6">
    <source>
        <dbReference type="Proteomes" id="UP000828390"/>
    </source>
</evidence>
<dbReference type="EMBL" id="JAIWYP010000013">
    <property type="protein sequence ID" value="KAH3721761.1"/>
    <property type="molecule type" value="Genomic_DNA"/>
</dbReference>
<dbReference type="Proteomes" id="UP000828390">
    <property type="component" value="Unassembled WGS sequence"/>
</dbReference>
<reference evidence="5" key="1">
    <citation type="journal article" date="2019" name="bioRxiv">
        <title>The Genome of the Zebra Mussel, Dreissena polymorpha: A Resource for Invasive Species Research.</title>
        <authorList>
            <person name="McCartney M.A."/>
            <person name="Auch B."/>
            <person name="Kono T."/>
            <person name="Mallez S."/>
            <person name="Zhang Y."/>
            <person name="Obille A."/>
            <person name="Becker A."/>
            <person name="Abrahante J.E."/>
            <person name="Garbe J."/>
            <person name="Badalamenti J.P."/>
            <person name="Herman A."/>
            <person name="Mangelson H."/>
            <person name="Liachko I."/>
            <person name="Sullivan S."/>
            <person name="Sone E.D."/>
            <person name="Koren S."/>
            <person name="Silverstein K.A.T."/>
            <person name="Beckman K.B."/>
            <person name="Gohl D.M."/>
        </authorList>
    </citation>
    <scope>NUCLEOTIDE SEQUENCE</scope>
    <source>
        <strain evidence="5">Duluth1</strain>
        <tissue evidence="5">Whole animal</tissue>
    </source>
</reference>
<dbReference type="GO" id="GO:0006281">
    <property type="term" value="P:DNA repair"/>
    <property type="evidence" value="ECO:0007669"/>
    <property type="project" value="TreeGrafter"/>
</dbReference>
<dbReference type="InterPro" id="IPR038718">
    <property type="entry name" value="SNF2-like_sf"/>
</dbReference>
<evidence type="ECO:0000313" key="5">
    <source>
        <dbReference type="EMBL" id="KAH3721761.1"/>
    </source>
</evidence>
<dbReference type="InterPro" id="IPR027417">
    <property type="entry name" value="P-loop_NTPase"/>
</dbReference>
<dbReference type="GO" id="GO:0043596">
    <property type="term" value="C:nuclear replication fork"/>
    <property type="evidence" value="ECO:0007669"/>
    <property type="project" value="TreeGrafter"/>
</dbReference>
<dbReference type="GO" id="GO:0016787">
    <property type="term" value="F:hydrolase activity"/>
    <property type="evidence" value="ECO:0007669"/>
    <property type="project" value="UniProtKB-KW"/>
</dbReference>
<keyword evidence="2" id="KW-0378">Hydrolase</keyword>
<dbReference type="InterPro" id="IPR000330">
    <property type="entry name" value="SNF2_N"/>
</dbReference>
<gene>
    <name evidence="5" type="ORF">DPMN_064709</name>
</gene>
<comment type="caution">
    <text evidence="5">The sequence shown here is derived from an EMBL/GenBank/DDBJ whole genome shotgun (WGS) entry which is preliminary data.</text>
</comment>
<dbReference type="GO" id="GO:0031297">
    <property type="term" value="P:replication fork processing"/>
    <property type="evidence" value="ECO:0007669"/>
    <property type="project" value="TreeGrafter"/>
</dbReference>
<dbReference type="Pfam" id="PF07443">
    <property type="entry name" value="HARP"/>
    <property type="match status" value="1"/>
</dbReference>
<protein>
    <recommendedName>
        <fullName evidence="4">HARP domain-containing protein</fullName>
    </recommendedName>
</protein>
<dbReference type="Gene3D" id="3.40.50.10810">
    <property type="entry name" value="Tandem AAA-ATPase domain"/>
    <property type="match status" value="1"/>
</dbReference>
<dbReference type="PANTHER" id="PTHR45766">
    <property type="entry name" value="DNA ANNEALING HELICASE AND ENDONUCLEASE ZRANB3 FAMILY MEMBER"/>
    <property type="match status" value="1"/>
</dbReference>